<dbReference type="Gene3D" id="3.40.1400.10">
    <property type="entry name" value="Sugar-phosphate isomerase, RpiB/LacA/LacB"/>
    <property type="match status" value="1"/>
</dbReference>
<dbReference type="PATRIC" id="fig|1166016.3.peg.886"/>
<dbReference type="EMBL" id="WABS01000006">
    <property type="protein sequence ID" value="MBI0553785.1"/>
    <property type="molecule type" value="Genomic_DNA"/>
</dbReference>
<name>A0A0H3I0R1_PECPM</name>
<dbReference type="PIRSF" id="PIRSF005384">
    <property type="entry name" value="RpiB_LacA_B"/>
    <property type="match status" value="1"/>
</dbReference>
<dbReference type="InterPro" id="IPR036569">
    <property type="entry name" value="RpiB_LacA_LacB_sf"/>
</dbReference>
<dbReference type="HOGENOM" id="CLU_091396_4_1_6"/>
<dbReference type="InterPro" id="IPR003500">
    <property type="entry name" value="RpiB_LacA_LacB"/>
</dbReference>
<dbReference type="InterPro" id="IPR051812">
    <property type="entry name" value="SPI_LacAB/RpiB"/>
</dbReference>
<dbReference type="SUPFAM" id="SSF89623">
    <property type="entry name" value="Ribose/Galactose isomerase RpiB/AlsB"/>
    <property type="match status" value="1"/>
</dbReference>
<proteinExistence type="inferred from homology"/>
<keyword evidence="6" id="KW-1185">Reference proteome</keyword>
<sequence length="152" mass="16577">MKPIAIGADDAAWSLRDTLTRYLDSLNIPWVDFSSDKNQDNASYPDVAHMVAISIKEGTHERGILLCGTGIGMSIVANKVTGVRAAQCHDTYSAQRARKSNDAQIITLGARVIGPELAKEIVAAWLESEFEGGGSAPKIEKISYYEHQENTR</sequence>
<reference evidence="3" key="2">
    <citation type="submission" date="2012-03" db="EMBL/GenBank/DDBJ databases">
        <authorList>
            <person name="Koskinen P."/>
            <person name="Laine P."/>
            <person name="Niemi O."/>
            <person name="Nykyri J."/>
            <person name="Harjunpaa H."/>
            <person name="Auvinen P."/>
            <person name="Paulin L."/>
            <person name="Pirhonen M."/>
            <person name="Palva T."/>
            <person name="Holm L."/>
        </authorList>
    </citation>
    <scope>NUCLEOTIDE SEQUENCE</scope>
    <source>
        <strain evidence="3">SCC3193</strain>
    </source>
</reference>
<dbReference type="RefSeq" id="WP_014698816.1">
    <property type="nucleotide sequence ID" value="NC_017845.1"/>
</dbReference>
<dbReference type="PANTHER" id="PTHR43732:SF1">
    <property type="entry name" value="RIBOSE 5-PHOSPHATE ISOMERASE"/>
    <property type="match status" value="1"/>
</dbReference>
<dbReference type="Proteomes" id="UP001194579">
    <property type="component" value="Unassembled WGS sequence"/>
</dbReference>
<evidence type="ECO:0000313" key="3">
    <source>
        <dbReference type="EMBL" id="AFI88993.1"/>
    </source>
</evidence>
<dbReference type="KEGG" id="pec:W5S_0875"/>
<dbReference type="Proteomes" id="UP000008044">
    <property type="component" value="Chromosome"/>
</dbReference>
<dbReference type="NCBIfam" id="TIGR00689">
    <property type="entry name" value="rpiB_lacA_lacB"/>
    <property type="match status" value="1"/>
</dbReference>
<dbReference type="EMBL" id="CP003415">
    <property type="protein sequence ID" value="AFI88993.1"/>
    <property type="molecule type" value="Genomic_DNA"/>
</dbReference>
<dbReference type="GO" id="GO:0005975">
    <property type="term" value="P:carbohydrate metabolic process"/>
    <property type="evidence" value="ECO:0007669"/>
    <property type="project" value="InterPro"/>
</dbReference>
<dbReference type="PANTHER" id="PTHR43732">
    <property type="entry name" value="RIBOSE 5-PHOSPHATE ISOMERASE-RELATED"/>
    <property type="match status" value="1"/>
</dbReference>
<dbReference type="eggNOG" id="COG0698">
    <property type="taxonomic scope" value="Bacteria"/>
</dbReference>
<comment type="similarity">
    <text evidence="1">Belongs to the LacAB/RpiB family.</text>
</comment>
<evidence type="ECO:0000313" key="4">
    <source>
        <dbReference type="EMBL" id="MBI0553785.1"/>
    </source>
</evidence>
<dbReference type="GO" id="GO:0016861">
    <property type="term" value="F:intramolecular oxidoreductase activity, interconverting aldoses and ketoses"/>
    <property type="evidence" value="ECO:0007669"/>
    <property type="project" value="UniProtKB-ARBA"/>
</dbReference>
<evidence type="ECO:0000256" key="2">
    <source>
        <dbReference type="ARBA" id="ARBA00023235"/>
    </source>
</evidence>
<accession>A0A0H3I0R1</accession>
<reference evidence="4" key="4">
    <citation type="submission" date="2024-05" db="EMBL/GenBank/DDBJ databases">
        <title>Identification of Pectobacterium versatile causing blackleg of potato from New York State with a whole genome sequencing approach.</title>
        <authorList>
            <person name="Ma X."/>
            <person name="Swingle B."/>
        </authorList>
    </citation>
    <scope>NUCLEOTIDE SEQUENCE</scope>
    <source>
        <strain evidence="4">NY1588A</strain>
    </source>
</reference>
<reference evidence="3 5" key="1">
    <citation type="journal article" date="2012" name="J. Bacteriol.">
        <title>Genome sequence of Pectobacterium sp. strain SCC3193.</title>
        <authorList>
            <person name="Koskinen J.P."/>
            <person name="Laine P."/>
            <person name="Niemi O."/>
            <person name="Nykyri J."/>
            <person name="Harjunpaa H."/>
            <person name="Auvinen P."/>
            <person name="Paulin L."/>
            <person name="Pirhonen M."/>
            <person name="Palva T."/>
            <person name="Holm L."/>
        </authorList>
    </citation>
    <scope>NUCLEOTIDE SEQUENCE [LARGE SCALE GENOMIC DNA]</scope>
    <source>
        <strain evidence="3 5">SCC3193</strain>
    </source>
</reference>
<dbReference type="Pfam" id="PF02502">
    <property type="entry name" value="LacAB_rpiB"/>
    <property type="match status" value="1"/>
</dbReference>
<gene>
    <name evidence="3" type="ordered locus">W5S_0875</name>
    <name evidence="4" type="ORF">F6Q06_04655</name>
</gene>
<organism evidence="3 5">
    <name type="scientific">Pectobacterium parmentieri</name>
    <dbReference type="NCBI Taxonomy" id="1905730"/>
    <lineage>
        <taxon>Bacteria</taxon>
        <taxon>Pseudomonadati</taxon>
        <taxon>Pseudomonadota</taxon>
        <taxon>Gammaproteobacteria</taxon>
        <taxon>Enterobacterales</taxon>
        <taxon>Pectobacteriaceae</taxon>
        <taxon>Pectobacterium</taxon>
    </lineage>
</organism>
<dbReference type="NCBIfam" id="NF004051">
    <property type="entry name" value="PRK05571.1"/>
    <property type="match status" value="1"/>
</dbReference>
<evidence type="ECO:0000313" key="5">
    <source>
        <dbReference type="Proteomes" id="UP000008044"/>
    </source>
</evidence>
<dbReference type="AlphaFoldDB" id="A0A0H3I0R1"/>
<evidence type="ECO:0000313" key="6">
    <source>
        <dbReference type="Proteomes" id="UP001194579"/>
    </source>
</evidence>
<reference evidence="6" key="3">
    <citation type="submission" date="2023-07" db="EMBL/GenBank/DDBJ databases">
        <title>Identification of Pectobacterium versatile causing blackleg of potato from New York State with a whole genome sequencing approach.</title>
        <authorList>
            <person name="Ma X."/>
            <person name="Swingle B."/>
        </authorList>
    </citation>
    <scope>NUCLEOTIDE SEQUENCE [LARGE SCALE GENOMIC DNA]</scope>
    <source>
        <strain evidence="6">NY1588A</strain>
    </source>
</reference>
<protein>
    <submittedName>
        <fullName evidence="3">Ribose 5-phosphate isomerase B</fullName>
    </submittedName>
    <submittedName>
        <fullName evidence="4">RpiB/LacA/LacB family sugar-phosphate isomerase</fullName>
    </submittedName>
</protein>
<dbReference type="STRING" id="1905730.W5S_0875"/>
<keyword evidence="2 3" id="KW-0413">Isomerase</keyword>
<evidence type="ECO:0000256" key="1">
    <source>
        <dbReference type="ARBA" id="ARBA00008754"/>
    </source>
</evidence>